<dbReference type="Pfam" id="PF03704">
    <property type="entry name" value="BTAD"/>
    <property type="match status" value="1"/>
</dbReference>
<dbReference type="InterPro" id="IPR005158">
    <property type="entry name" value="BTAD"/>
</dbReference>
<sequence length="999" mass="108483">MRFRILGSLEVVEDAGEPVTIAGRHHPRLLGLLLLGANRVLTADRAVEVLWGDDPPATATRQVQNIAGTLRRRLAPGLLERVGSGYRLSVADDRLDAAVFTAAVTAARGHRERGDAAEAWRVLDAGLSVWRGPVLADLSGLSHLTARLEQERLSAIEDRAELSLVLGRAESEIPRLRELAGEHPLRQSLVGVLMRSLHQTGRTAEALDVYNECRTRLADELGIDPGRRLRDLYTAILRDEPAPVESVPAATVSDAPAAPTVPRPAQLPHPPGRFVGRAAELAILDTLPHRPGGAVAAITGQGGVGKTALALHWAHRHATEFPDGQLYLNLRGFDDRPTMTVSHALAELLRSLGHADSAIPDDPETAATLWRSTLNDKRAFILFDNALDAAQLRPLLPGSGENLIVVTSRNRLTGLVALDDAIPIPLPGLASEDSRALLREILPGDPPASALDRLAERCEHLPLALRIAAANLLAGTRTIDDYVRGLDDDRIAELALADEPGSGIAATITASVATMPEPIARGLAVLGMLPGTDFTASLAAAVLPDGSPDAGAVLERLSANHLVELHSTGRYRMHDLVRWYANRMADRILSEAERFDVRDRAIEWCYGNRGSVQLPDYDNVMLTCRAFADHPGSWRGTLGLTRAVNRGYRVAALRKLFAEILSAAERAHDIEGRTKMTAMVGATYWALGNLEEALDYKLRAVELAEELDDDLTRQVTLANCSVVLMSNCRFAEAEEMSLRCRKFIPPDDLRRIRTWHIQLVGTRLRLGRFAAAEEDVQRSLEISAMLDDPGLYAATHVAAADFMVTTRRIASARRHIAEALTLAESVDSHRDLMQVVEVRARLHVLLNEGEAALGDYREVADLASQTGDRLFECMAHQGLAMVSARAGDTGTALRHIDTAAKLNETVRHRGVAADLEMARAAVAIAAGNPDVALVHGRRALHEHREIGQRLSTGEAWELLARAHSAVGDREAARNAWRAAYEIYTDLGLPDAERLADSPS</sequence>
<dbReference type="Gene3D" id="1.10.10.10">
    <property type="entry name" value="Winged helix-like DNA-binding domain superfamily/Winged helix DNA-binding domain"/>
    <property type="match status" value="1"/>
</dbReference>
<accession>A0A562V308</accession>
<keyword evidence="4" id="KW-0804">Transcription</keyword>
<comment type="caution">
    <text evidence="8">The sequence shown here is derived from an EMBL/GenBank/DDBJ whole genome shotgun (WGS) entry which is preliminary data.</text>
</comment>
<keyword evidence="5" id="KW-0802">TPR repeat</keyword>
<feature type="domain" description="OmpR/PhoB-type" evidence="7">
    <location>
        <begin position="1"/>
        <end position="90"/>
    </location>
</feature>
<evidence type="ECO:0000256" key="6">
    <source>
        <dbReference type="PROSITE-ProRule" id="PRU01091"/>
    </source>
</evidence>
<dbReference type="SMART" id="SM00862">
    <property type="entry name" value="Trans_reg_C"/>
    <property type="match status" value="1"/>
</dbReference>
<dbReference type="InterPro" id="IPR027417">
    <property type="entry name" value="P-loop_NTPase"/>
</dbReference>
<dbReference type="Proteomes" id="UP000321617">
    <property type="component" value="Unassembled WGS sequence"/>
</dbReference>
<dbReference type="SMART" id="SM00028">
    <property type="entry name" value="TPR"/>
    <property type="match status" value="3"/>
</dbReference>
<keyword evidence="3 6" id="KW-0238">DNA-binding</keyword>
<dbReference type="InterPro" id="IPR051677">
    <property type="entry name" value="AfsR-DnrI-RedD_regulator"/>
</dbReference>
<proteinExistence type="inferred from homology"/>
<dbReference type="PANTHER" id="PTHR35807:SF1">
    <property type="entry name" value="TRANSCRIPTIONAL REGULATOR REDD"/>
    <property type="match status" value="1"/>
</dbReference>
<protein>
    <submittedName>
        <fullName evidence="8">DNA-binding SARP family transcriptional activator</fullName>
    </submittedName>
</protein>
<evidence type="ECO:0000256" key="2">
    <source>
        <dbReference type="ARBA" id="ARBA00023015"/>
    </source>
</evidence>
<gene>
    <name evidence="8" type="ORF">LX16_3036</name>
</gene>
<dbReference type="OrthoDB" id="581105at2"/>
<dbReference type="GO" id="GO:0006355">
    <property type="term" value="P:regulation of DNA-templated transcription"/>
    <property type="evidence" value="ECO:0007669"/>
    <property type="project" value="InterPro"/>
</dbReference>
<organism evidence="8 9">
    <name type="scientific">Stackebrandtia albiflava</name>
    <dbReference type="NCBI Taxonomy" id="406432"/>
    <lineage>
        <taxon>Bacteria</taxon>
        <taxon>Bacillati</taxon>
        <taxon>Actinomycetota</taxon>
        <taxon>Actinomycetes</taxon>
        <taxon>Glycomycetales</taxon>
        <taxon>Glycomycetaceae</taxon>
        <taxon>Stackebrandtia</taxon>
    </lineage>
</organism>
<dbReference type="GO" id="GO:0003677">
    <property type="term" value="F:DNA binding"/>
    <property type="evidence" value="ECO:0007669"/>
    <property type="project" value="UniProtKB-UniRule"/>
</dbReference>
<evidence type="ECO:0000256" key="4">
    <source>
        <dbReference type="ARBA" id="ARBA00023163"/>
    </source>
</evidence>
<dbReference type="Gene3D" id="3.40.50.300">
    <property type="entry name" value="P-loop containing nucleotide triphosphate hydrolases"/>
    <property type="match status" value="1"/>
</dbReference>
<dbReference type="GO" id="GO:0000160">
    <property type="term" value="P:phosphorelay signal transduction system"/>
    <property type="evidence" value="ECO:0007669"/>
    <property type="project" value="InterPro"/>
</dbReference>
<dbReference type="SUPFAM" id="SSF46894">
    <property type="entry name" value="C-terminal effector domain of the bipartite response regulators"/>
    <property type="match status" value="1"/>
</dbReference>
<feature type="DNA-binding region" description="OmpR/PhoB-type" evidence="6">
    <location>
        <begin position="1"/>
        <end position="90"/>
    </location>
</feature>
<evidence type="ECO:0000256" key="5">
    <source>
        <dbReference type="PROSITE-ProRule" id="PRU00339"/>
    </source>
</evidence>
<dbReference type="SUPFAM" id="SSF52540">
    <property type="entry name" value="P-loop containing nucleoside triphosphate hydrolases"/>
    <property type="match status" value="1"/>
</dbReference>
<dbReference type="PRINTS" id="PR00364">
    <property type="entry name" value="DISEASERSIST"/>
</dbReference>
<evidence type="ECO:0000313" key="9">
    <source>
        <dbReference type="Proteomes" id="UP000321617"/>
    </source>
</evidence>
<evidence type="ECO:0000256" key="1">
    <source>
        <dbReference type="ARBA" id="ARBA00005820"/>
    </source>
</evidence>
<evidence type="ECO:0000313" key="8">
    <source>
        <dbReference type="EMBL" id="TWJ12280.1"/>
    </source>
</evidence>
<dbReference type="SMART" id="SM01043">
    <property type="entry name" value="BTAD"/>
    <property type="match status" value="1"/>
</dbReference>
<dbReference type="InterPro" id="IPR011990">
    <property type="entry name" value="TPR-like_helical_dom_sf"/>
</dbReference>
<reference evidence="8 9" key="1">
    <citation type="journal article" date="2013" name="Stand. Genomic Sci.">
        <title>Genomic Encyclopedia of Type Strains, Phase I: The one thousand microbial genomes (KMG-I) project.</title>
        <authorList>
            <person name="Kyrpides N.C."/>
            <person name="Woyke T."/>
            <person name="Eisen J.A."/>
            <person name="Garrity G."/>
            <person name="Lilburn T.G."/>
            <person name="Beck B.J."/>
            <person name="Whitman W.B."/>
            <person name="Hugenholtz P."/>
            <person name="Klenk H.P."/>
        </authorList>
    </citation>
    <scope>NUCLEOTIDE SEQUENCE [LARGE SCALE GENOMIC DNA]</scope>
    <source>
        <strain evidence="8 9">DSM 45044</strain>
    </source>
</reference>
<comment type="similarity">
    <text evidence="1">Belongs to the AfsR/DnrI/RedD regulatory family.</text>
</comment>
<dbReference type="PROSITE" id="PS50005">
    <property type="entry name" value="TPR"/>
    <property type="match status" value="1"/>
</dbReference>
<dbReference type="RefSeq" id="WP_158645609.1">
    <property type="nucleotide sequence ID" value="NZ_BAABIJ010000002.1"/>
</dbReference>
<dbReference type="PANTHER" id="PTHR35807">
    <property type="entry name" value="TRANSCRIPTIONAL REGULATOR REDD-RELATED"/>
    <property type="match status" value="1"/>
</dbReference>
<evidence type="ECO:0000259" key="7">
    <source>
        <dbReference type="PROSITE" id="PS51755"/>
    </source>
</evidence>
<evidence type="ECO:0000256" key="3">
    <source>
        <dbReference type="ARBA" id="ARBA00023125"/>
    </source>
</evidence>
<name>A0A562V308_9ACTN</name>
<dbReference type="PROSITE" id="PS51755">
    <property type="entry name" value="OMPR_PHOB"/>
    <property type="match status" value="1"/>
</dbReference>
<dbReference type="InterPro" id="IPR016032">
    <property type="entry name" value="Sig_transdc_resp-reg_C-effctor"/>
</dbReference>
<dbReference type="CDD" id="cd15831">
    <property type="entry name" value="BTAD"/>
    <property type="match status" value="1"/>
</dbReference>
<dbReference type="InterPro" id="IPR001867">
    <property type="entry name" value="OmpR/PhoB-type_DNA-bd"/>
</dbReference>
<dbReference type="InterPro" id="IPR036388">
    <property type="entry name" value="WH-like_DNA-bd_sf"/>
</dbReference>
<dbReference type="InterPro" id="IPR019734">
    <property type="entry name" value="TPR_rpt"/>
</dbReference>
<dbReference type="Gene3D" id="1.25.40.10">
    <property type="entry name" value="Tetratricopeptide repeat domain"/>
    <property type="match status" value="3"/>
</dbReference>
<keyword evidence="9" id="KW-1185">Reference proteome</keyword>
<dbReference type="EMBL" id="VLLL01000006">
    <property type="protein sequence ID" value="TWJ12280.1"/>
    <property type="molecule type" value="Genomic_DNA"/>
</dbReference>
<dbReference type="AlphaFoldDB" id="A0A562V308"/>
<dbReference type="SUPFAM" id="SSF48452">
    <property type="entry name" value="TPR-like"/>
    <property type="match status" value="3"/>
</dbReference>
<keyword evidence="2" id="KW-0805">Transcription regulation</keyword>
<feature type="repeat" description="TPR" evidence="5">
    <location>
        <begin position="674"/>
        <end position="707"/>
    </location>
</feature>